<dbReference type="GO" id="GO:0003729">
    <property type="term" value="F:mRNA binding"/>
    <property type="evidence" value="ECO:0007669"/>
    <property type="project" value="TreeGrafter"/>
</dbReference>
<evidence type="ECO:0000313" key="9">
    <source>
        <dbReference type="Proteomes" id="UP001176961"/>
    </source>
</evidence>
<name>A0AA36MFY9_CYLNA</name>
<dbReference type="Proteomes" id="UP001176961">
    <property type="component" value="Unassembled WGS sequence"/>
</dbReference>
<comment type="caution">
    <text evidence="8">The sequence shown here is derived from an EMBL/GenBank/DDBJ whole genome shotgun (WGS) entry which is preliminary data.</text>
</comment>
<dbReference type="PROSITE" id="PS50102">
    <property type="entry name" value="RRM"/>
    <property type="match status" value="3"/>
</dbReference>
<reference evidence="8" key="1">
    <citation type="submission" date="2023-07" db="EMBL/GenBank/DDBJ databases">
        <authorList>
            <consortium name="CYATHOMIX"/>
        </authorList>
    </citation>
    <scope>NUCLEOTIDE SEQUENCE</scope>
    <source>
        <strain evidence="8">N/A</strain>
    </source>
</reference>
<feature type="domain" description="RRM" evidence="7">
    <location>
        <begin position="65"/>
        <end position="144"/>
    </location>
</feature>
<feature type="domain" description="RRM" evidence="7">
    <location>
        <begin position="256"/>
        <end position="335"/>
    </location>
</feature>
<dbReference type="InterPro" id="IPR000504">
    <property type="entry name" value="RRM_dom"/>
</dbReference>
<dbReference type="GO" id="GO:0005730">
    <property type="term" value="C:nucleolus"/>
    <property type="evidence" value="ECO:0007669"/>
    <property type="project" value="TreeGrafter"/>
</dbReference>
<dbReference type="PANTHER" id="PTHR48039">
    <property type="entry name" value="RNA-BINDING MOTIF PROTEIN 14B"/>
    <property type="match status" value="1"/>
</dbReference>
<feature type="domain" description="RRM" evidence="7">
    <location>
        <begin position="404"/>
        <end position="495"/>
    </location>
</feature>
<proteinExistence type="predicted"/>
<dbReference type="SUPFAM" id="SSF54928">
    <property type="entry name" value="RNA-binding domain, RBD"/>
    <property type="match status" value="2"/>
</dbReference>
<feature type="region of interest" description="Disordered" evidence="6">
    <location>
        <begin position="1"/>
        <end position="53"/>
    </location>
</feature>
<dbReference type="AlphaFoldDB" id="A0AA36MFY9"/>
<dbReference type="Gene3D" id="3.30.70.330">
    <property type="match status" value="3"/>
</dbReference>
<dbReference type="FunFam" id="3.30.70.330:FF:000182">
    <property type="entry name" value="RNA-binding motif protein 28"/>
    <property type="match status" value="1"/>
</dbReference>
<feature type="compositionally biased region" description="Basic residues" evidence="6">
    <location>
        <begin position="554"/>
        <end position="573"/>
    </location>
</feature>
<evidence type="ECO:0000256" key="3">
    <source>
        <dbReference type="ARBA" id="ARBA00022884"/>
    </source>
</evidence>
<keyword evidence="3 5" id="KW-0694">RNA-binding</keyword>
<evidence type="ECO:0000256" key="6">
    <source>
        <dbReference type="SAM" id="MobiDB-lite"/>
    </source>
</evidence>
<dbReference type="Pfam" id="PF00076">
    <property type="entry name" value="RRM_1"/>
    <property type="match status" value="3"/>
</dbReference>
<dbReference type="PANTHER" id="PTHR48039:SF5">
    <property type="entry name" value="RNA-BINDING PROTEIN 28"/>
    <property type="match status" value="1"/>
</dbReference>
<accession>A0AA36MFY9</accession>
<organism evidence="8 9">
    <name type="scientific">Cylicocyclus nassatus</name>
    <name type="common">Nematode worm</name>
    <dbReference type="NCBI Taxonomy" id="53992"/>
    <lineage>
        <taxon>Eukaryota</taxon>
        <taxon>Metazoa</taxon>
        <taxon>Ecdysozoa</taxon>
        <taxon>Nematoda</taxon>
        <taxon>Chromadorea</taxon>
        <taxon>Rhabditida</taxon>
        <taxon>Rhabditina</taxon>
        <taxon>Rhabditomorpha</taxon>
        <taxon>Strongyloidea</taxon>
        <taxon>Strongylidae</taxon>
        <taxon>Cylicocyclus</taxon>
    </lineage>
</organism>
<dbReference type="SMART" id="SM00360">
    <property type="entry name" value="RRM"/>
    <property type="match status" value="3"/>
</dbReference>
<dbReference type="InterPro" id="IPR003954">
    <property type="entry name" value="RRM_euk-type"/>
</dbReference>
<sequence>MLENYGYQRSFGKPQSRRKVFKDEDDDVVEVQTSSAGKKQDKVKPEPLNLKRKHDYHKDSKLKAWRMIIRNLPFKTTKEDLQNVCSKFGPFTDIVLPPSKKMPKRIAGFAFVQFKTREAAEKAREHFNSNKFKGRLVAADWALPKDTYETAAQEGREQLKKKVKLEVEDSEDVKEEPETSRKQKPLATHLNSKGNEDDDDEDLSDEEIDEDSSGDESASGQESDDGTSQKDGEEGEEESDEDVKPKKKDSAIDENRVIFLRNLSFETTEETLKTEMEKFGKVELALCCKFRDSGHPKGTAFVHFCSPVEAQALLEATERGLEIDGREIKGSLAIQRENAAEIQKQKSVKVPEDKRNLRLIRFGLIREGTSAAKGMSSEDAAKRQRLAEVSRKKLENLHMFVSPTRLMIHNLPMSMTDEKLKQICRNATGTAGVITECRIWKDTSKLDAKGNPRSKGFAFVNFAEHKDALTCLQKLNNNPATFTNERRPIVEFSIENLMAIRAKAKRASNSKGEKLTGKELSEKIRQQVKQSIGEVHASGMKVMPKFLGKKLRHKNMSKTQLKKKNLNKKKFEKRKQETLASDVNIKKSKGKDKKQITKYLALSS</sequence>
<dbReference type="SMART" id="SM00361">
    <property type="entry name" value="RRM_1"/>
    <property type="match status" value="2"/>
</dbReference>
<protein>
    <recommendedName>
        <fullName evidence="7">RRM domain-containing protein</fullName>
    </recommendedName>
</protein>
<evidence type="ECO:0000256" key="5">
    <source>
        <dbReference type="PROSITE-ProRule" id="PRU00176"/>
    </source>
</evidence>
<dbReference type="InterPro" id="IPR051945">
    <property type="entry name" value="RRM_MRD1_RNA_proc_ribogen"/>
</dbReference>
<feature type="region of interest" description="Disordered" evidence="6">
    <location>
        <begin position="166"/>
        <end position="249"/>
    </location>
</feature>
<dbReference type="InterPro" id="IPR012677">
    <property type="entry name" value="Nucleotide-bd_a/b_plait_sf"/>
</dbReference>
<keyword evidence="9" id="KW-1185">Reference proteome</keyword>
<keyword evidence="4" id="KW-0539">Nucleus</keyword>
<evidence type="ECO:0000256" key="2">
    <source>
        <dbReference type="ARBA" id="ARBA00022737"/>
    </source>
</evidence>
<evidence type="ECO:0000313" key="8">
    <source>
        <dbReference type="EMBL" id="CAJ0608388.1"/>
    </source>
</evidence>
<keyword evidence="2" id="KW-0677">Repeat</keyword>
<evidence type="ECO:0000259" key="7">
    <source>
        <dbReference type="PROSITE" id="PS50102"/>
    </source>
</evidence>
<dbReference type="InterPro" id="IPR035979">
    <property type="entry name" value="RBD_domain_sf"/>
</dbReference>
<evidence type="ECO:0000256" key="1">
    <source>
        <dbReference type="ARBA" id="ARBA00004123"/>
    </source>
</evidence>
<evidence type="ECO:0000256" key="4">
    <source>
        <dbReference type="ARBA" id="ARBA00023242"/>
    </source>
</evidence>
<dbReference type="EMBL" id="CATQJL010000316">
    <property type="protein sequence ID" value="CAJ0608388.1"/>
    <property type="molecule type" value="Genomic_DNA"/>
</dbReference>
<dbReference type="CDD" id="cd12414">
    <property type="entry name" value="RRM2_RBM28_like"/>
    <property type="match status" value="1"/>
</dbReference>
<dbReference type="CDD" id="cd12416">
    <property type="entry name" value="RRM4_RBM28_like"/>
    <property type="match status" value="1"/>
</dbReference>
<comment type="subcellular location">
    <subcellularLocation>
        <location evidence="1">Nucleus</location>
    </subcellularLocation>
</comment>
<feature type="region of interest" description="Disordered" evidence="6">
    <location>
        <begin position="554"/>
        <end position="604"/>
    </location>
</feature>
<feature type="compositionally biased region" description="Acidic residues" evidence="6">
    <location>
        <begin position="196"/>
        <end position="214"/>
    </location>
</feature>
<gene>
    <name evidence="8" type="ORF">CYNAS_LOCUS20371</name>
</gene>